<comment type="cofactor">
    <cofactor evidence="9">
        <name>Mg(2+)</name>
        <dbReference type="ChEBI" id="CHEBI:18420"/>
    </cofactor>
    <cofactor evidence="9">
        <name>Mn(2+)</name>
        <dbReference type="ChEBI" id="CHEBI:29035"/>
    </cofactor>
</comment>
<evidence type="ECO:0000313" key="13">
    <source>
        <dbReference type="EMBL" id="HIU44837.1"/>
    </source>
</evidence>
<comment type="caution">
    <text evidence="13">The sequence shown here is derived from an EMBL/GenBank/DDBJ whole genome shotgun (WGS) entry which is preliminary data.</text>
</comment>
<dbReference type="EC" id="1.1.1.267" evidence="9"/>
<feature type="binding site" evidence="9">
    <location>
        <position position="202"/>
    </location>
    <ligand>
        <name>NADPH</name>
        <dbReference type="ChEBI" id="CHEBI:57783"/>
    </ligand>
</feature>
<comment type="caution">
    <text evidence="9">Lacks conserved residue(s) required for the propagation of feature annotation.</text>
</comment>
<feature type="domain" description="DXP reductoisomerase C-terminal" evidence="12">
    <location>
        <begin position="259"/>
        <end position="374"/>
    </location>
</feature>
<feature type="binding site" evidence="9">
    <location>
        <position position="148"/>
    </location>
    <ligand>
        <name>1-deoxy-D-xylulose 5-phosphate</name>
        <dbReference type="ChEBI" id="CHEBI:57792"/>
    </ligand>
</feature>
<evidence type="ECO:0000256" key="3">
    <source>
        <dbReference type="ARBA" id="ARBA00022723"/>
    </source>
</evidence>
<dbReference type="InterPro" id="IPR013512">
    <property type="entry name" value="DXP_reductoisomerase_N"/>
</dbReference>
<evidence type="ECO:0000256" key="5">
    <source>
        <dbReference type="ARBA" id="ARBA00023002"/>
    </source>
</evidence>
<keyword evidence="5 9" id="KW-0560">Oxidoreductase</keyword>
<feature type="binding site" evidence="9">
    <location>
        <position position="36"/>
    </location>
    <ligand>
        <name>NADPH</name>
        <dbReference type="ChEBI" id="CHEBI:57783"/>
    </ligand>
</feature>
<feature type="binding site" evidence="9">
    <location>
        <position position="209"/>
    </location>
    <ligand>
        <name>1-deoxy-D-xylulose 5-phosphate</name>
        <dbReference type="ChEBI" id="CHEBI:57792"/>
    </ligand>
</feature>
<evidence type="ECO:0000256" key="9">
    <source>
        <dbReference type="HAMAP-Rule" id="MF_00183"/>
    </source>
</evidence>
<evidence type="ECO:0000259" key="10">
    <source>
        <dbReference type="Pfam" id="PF02670"/>
    </source>
</evidence>
<dbReference type="PANTHER" id="PTHR30525:SF0">
    <property type="entry name" value="1-DEOXY-D-XYLULOSE 5-PHOSPHATE REDUCTOISOMERASE, CHLOROPLASTIC"/>
    <property type="match status" value="1"/>
</dbReference>
<protein>
    <recommendedName>
        <fullName evidence="9">1-deoxy-D-xylulose 5-phosphate reductoisomerase</fullName>
        <shortName evidence="9">DXP reductoisomerase</shortName>
        <ecNumber evidence="9">1.1.1.267</ecNumber>
    </recommendedName>
    <alternativeName>
        <fullName evidence="9">1-deoxyxylulose-5-phosphate reductoisomerase</fullName>
    </alternativeName>
    <alternativeName>
        <fullName evidence="9">2-C-methyl-D-erythritol 4-phosphate synthase</fullName>
    </alternativeName>
</protein>
<accession>A0A9D1LMZ4</accession>
<feature type="binding site" evidence="9">
    <location>
        <position position="218"/>
    </location>
    <ligand>
        <name>Mn(2+)</name>
        <dbReference type="ChEBI" id="CHEBI:29035"/>
    </ligand>
</feature>
<keyword evidence="7 9" id="KW-0414">Isoprene biosynthesis</keyword>
<evidence type="ECO:0000256" key="6">
    <source>
        <dbReference type="ARBA" id="ARBA00023211"/>
    </source>
</evidence>
<keyword evidence="9" id="KW-0460">Magnesium</keyword>
<dbReference type="PIRSF" id="PIRSF006205">
    <property type="entry name" value="Dxp_reductismrs"/>
    <property type="match status" value="1"/>
</dbReference>
<dbReference type="InterPro" id="IPR036169">
    <property type="entry name" value="DXPR_C_sf"/>
</dbReference>
<dbReference type="Pfam" id="PF08436">
    <property type="entry name" value="DXP_redisom_C"/>
    <property type="match status" value="1"/>
</dbReference>
<feature type="binding site" evidence="9">
    <location>
        <position position="38"/>
    </location>
    <ligand>
        <name>NADPH</name>
        <dbReference type="ChEBI" id="CHEBI:57783"/>
    </ligand>
</feature>
<evidence type="ECO:0000256" key="2">
    <source>
        <dbReference type="ARBA" id="ARBA00006825"/>
    </source>
</evidence>
<dbReference type="Proteomes" id="UP000824070">
    <property type="component" value="Unassembled WGS sequence"/>
</dbReference>
<dbReference type="GO" id="GO:0070402">
    <property type="term" value="F:NADPH binding"/>
    <property type="evidence" value="ECO:0007669"/>
    <property type="project" value="InterPro"/>
</dbReference>
<name>A0A9D1LMZ4_9FIRM</name>
<reference evidence="13" key="1">
    <citation type="submission" date="2020-10" db="EMBL/GenBank/DDBJ databases">
        <authorList>
            <person name="Gilroy R."/>
        </authorList>
    </citation>
    <scope>NUCLEOTIDE SEQUENCE</scope>
    <source>
        <strain evidence="13">ChiGjej1B1-22543</strain>
    </source>
</reference>
<dbReference type="NCBIfam" id="TIGR00243">
    <property type="entry name" value="Dxr"/>
    <property type="match status" value="1"/>
</dbReference>
<gene>
    <name evidence="9" type="primary">dxr</name>
    <name evidence="13" type="ORF">IAC52_00855</name>
</gene>
<proteinExistence type="inferred from homology"/>
<feature type="binding site" evidence="9">
    <location>
        <position position="214"/>
    </location>
    <ligand>
        <name>1-deoxy-D-xylulose 5-phosphate</name>
        <dbReference type="ChEBI" id="CHEBI:57792"/>
    </ligand>
</feature>
<organism evidence="13 14">
    <name type="scientific">Candidatus Alloenteromonas pullicola</name>
    <dbReference type="NCBI Taxonomy" id="2840784"/>
    <lineage>
        <taxon>Bacteria</taxon>
        <taxon>Bacillati</taxon>
        <taxon>Bacillota</taxon>
        <taxon>Bacillota incertae sedis</taxon>
        <taxon>Candidatus Alloenteromonas</taxon>
    </lineage>
</organism>
<dbReference type="HAMAP" id="MF_00183">
    <property type="entry name" value="DXP_reductoisom"/>
    <property type="match status" value="1"/>
</dbReference>
<comment type="pathway">
    <text evidence="1 9">Isoprenoid biosynthesis; isopentenyl diphosphate biosynthesis via DXP pathway; isopentenyl diphosphate from 1-deoxy-D-xylulose 5-phosphate: step 1/6.</text>
</comment>
<evidence type="ECO:0000256" key="7">
    <source>
        <dbReference type="ARBA" id="ARBA00023229"/>
    </source>
</evidence>
<dbReference type="GO" id="GO:0030604">
    <property type="term" value="F:1-deoxy-D-xylulose-5-phosphate reductoisomerase activity"/>
    <property type="evidence" value="ECO:0007669"/>
    <property type="project" value="UniProtKB-UniRule"/>
</dbReference>
<evidence type="ECO:0000256" key="8">
    <source>
        <dbReference type="ARBA" id="ARBA00048543"/>
    </source>
</evidence>
<dbReference type="GO" id="GO:0051484">
    <property type="term" value="P:isopentenyl diphosphate biosynthetic process, methylerythritol 4-phosphate pathway involved in terpenoid biosynthetic process"/>
    <property type="evidence" value="ECO:0007669"/>
    <property type="project" value="TreeGrafter"/>
</dbReference>
<feature type="binding site" evidence="9">
    <location>
        <position position="196"/>
    </location>
    <ligand>
        <name>1-deoxy-D-xylulose 5-phosphate</name>
        <dbReference type="ChEBI" id="CHEBI:57792"/>
    </ligand>
</feature>
<feature type="binding site" evidence="9">
    <location>
        <position position="215"/>
    </location>
    <ligand>
        <name>1-deoxy-D-xylulose 5-phosphate</name>
        <dbReference type="ChEBI" id="CHEBI:57792"/>
    </ligand>
</feature>
<keyword evidence="4 9" id="KW-0521">NADP</keyword>
<dbReference type="InterPro" id="IPR036291">
    <property type="entry name" value="NAD(P)-bd_dom_sf"/>
</dbReference>
<feature type="binding site" evidence="9">
    <location>
        <position position="149"/>
    </location>
    <ligand>
        <name>1-deoxy-D-xylulose 5-phosphate</name>
        <dbReference type="ChEBI" id="CHEBI:57792"/>
    </ligand>
</feature>
<feature type="binding site" evidence="9">
    <location>
        <position position="218"/>
    </location>
    <ligand>
        <name>1-deoxy-D-xylulose 5-phosphate</name>
        <dbReference type="ChEBI" id="CHEBI:57792"/>
    </ligand>
</feature>
<reference evidence="13" key="2">
    <citation type="journal article" date="2021" name="PeerJ">
        <title>Extensive microbial diversity within the chicken gut microbiome revealed by metagenomics and culture.</title>
        <authorList>
            <person name="Gilroy R."/>
            <person name="Ravi A."/>
            <person name="Getino M."/>
            <person name="Pursley I."/>
            <person name="Horton D.L."/>
            <person name="Alikhan N.F."/>
            <person name="Baker D."/>
            <person name="Gharbi K."/>
            <person name="Hall N."/>
            <person name="Watson M."/>
            <person name="Adriaenssens E.M."/>
            <person name="Foster-Nyarko E."/>
            <person name="Jarju S."/>
            <person name="Secka A."/>
            <person name="Antonio M."/>
            <person name="Oren A."/>
            <person name="Chaudhuri R.R."/>
            <person name="La Ragione R."/>
            <person name="Hildebrand F."/>
            <person name="Pallen M.J."/>
        </authorList>
    </citation>
    <scope>NUCLEOTIDE SEQUENCE</scope>
    <source>
        <strain evidence="13">ChiGjej1B1-22543</strain>
    </source>
</reference>
<dbReference type="SUPFAM" id="SSF69055">
    <property type="entry name" value="1-deoxy-D-xylulose-5-phosphate reductoisomerase, C-terminal domain"/>
    <property type="match status" value="1"/>
</dbReference>
<dbReference type="SUPFAM" id="SSF51735">
    <property type="entry name" value="NAD(P)-binding Rossmann-fold domains"/>
    <property type="match status" value="1"/>
</dbReference>
<dbReference type="Gene3D" id="1.10.1740.10">
    <property type="match status" value="1"/>
</dbReference>
<feature type="binding site" evidence="9">
    <location>
        <position position="147"/>
    </location>
    <ligand>
        <name>Mn(2+)</name>
        <dbReference type="ChEBI" id="CHEBI:29035"/>
    </ligand>
</feature>
<evidence type="ECO:0000259" key="11">
    <source>
        <dbReference type="Pfam" id="PF08436"/>
    </source>
</evidence>
<dbReference type="EMBL" id="DVMV01000008">
    <property type="protein sequence ID" value="HIU44837.1"/>
    <property type="molecule type" value="Genomic_DNA"/>
</dbReference>
<dbReference type="InterPro" id="IPR013644">
    <property type="entry name" value="DXP_reductoisomerase_C"/>
</dbReference>
<feature type="binding site" evidence="9">
    <location>
        <position position="121"/>
    </location>
    <ligand>
        <name>NADPH</name>
        <dbReference type="ChEBI" id="CHEBI:57783"/>
    </ligand>
</feature>
<dbReference type="Gene3D" id="3.40.50.720">
    <property type="entry name" value="NAD(P)-binding Rossmann-like Domain"/>
    <property type="match status" value="1"/>
</dbReference>
<dbReference type="FunFam" id="3.40.50.720:FF:000045">
    <property type="entry name" value="1-deoxy-D-xylulose 5-phosphate reductoisomerase"/>
    <property type="match status" value="1"/>
</dbReference>
<feature type="binding site" evidence="9">
    <location>
        <position position="122"/>
    </location>
    <ligand>
        <name>1-deoxy-D-xylulose 5-phosphate</name>
        <dbReference type="ChEBI" id="CHEBI:57792"/>
    </ligand>
</feature>
<dbReference type="AlphaFoldDB" id="A0A9D1LMZ4"/>
<feature type="binding site" evidence="9">
    <location>
        <position position="149"/>
    </location>
    <ligand>
        <name>Mn(2+)</name>
        <dbReference type="ChEBI" id="CHEBI:29035"/>
    </ligand>
</feature>
<feature type="binding site" evidence="9">
    <location>
        <position position="13"/>
    </location>
    <ligand>
        <name>NADPH</name>
        <dbReference type="ChEBI" id="CHEBI:57783"/>
    </ligand>
</feature>
<dbReference type="InterPro" id="IPR026877">
    <property type="entry name" value="DXPR_C"/>
</dbReference>
<dbReference type="SUPFAM" id="SSF55347">
    <property type="entry name" value="Glyceraldehyde-3-phosphate dehydrogenase-like, C-terminal domain"/>
    <property type="match status" value="1"/>
</dbReference>
<sequence length="386" mass="42238">MRNVCLLGASGSIGTQSLDIIRQNPDRFCLKAVSVGRNIKRLEEILRDFPSIEHAYAISEDDIASLRGLFPNVSFLSGEEALKEMAELDCCDMVVNALVGFAGVAPTLASLGSGKILCLANKESLVVAGGLVNGLLEAGKGRLYPIDSEHVAIAKLLRYAGKDNVDKVLITASGGPFRNLSREQLKGITPERALDHPTWHMGKKITIDSATMMNKGFEVIEACYLFGLSPDDIEIVINPESHVHSLVKLKDGSYLADVSSPDMHSPIAYALFESDYPFDPMKSDSLDGYAPYHLLPFDPDRFPSVGLALSCYRRGGNMGAALNGANEAAVYAFLDRQLPFLQIEEAVSYACSRVDYVKDVDYEALKLTDHKAREDVRRFVSANEKR</sequence>
<feature type="domain" description="1-deoxy-D-xylulose 5-phosphate reductoisomerase C-terminal" evidence="11">
    <location>
        <begin position="143"/>
        <end position="226"/>
    </location>
</feature>
<evidence type="ECO:0000259" key="12">
    <source>
        <dbReference type="Pfam" id="PF13288"/>
    </source>
</evidence>
<keyword evidence="3 9" id="KW-0479">Metal-binding</keyword>
<dbReference type="Pfam" id="PF02670">
    <property type="entry name" value="DXP_reductoisom"/>
    <property type="match status" value="1"/>
</dbReference>
<evidence type="ECO:0000313" key="14">
    <source>
        <dbReference type="Proteomes" id="UP000824070"/>
    </source>
</evidence>
<keyword evidence="6 9" id="KW-0464">Manganese</keyword>
<dbReference type="GO" id="GO:0030145">
    <property type="term" value="F:manganese ion binding"/>
    <property type="evidence" value="ECO:0007669"/>
    <property type="project" value="TreeGrafter"/>
</dbReference>
<feature type="domain" description="1-deoxy-D-xylulose 5-phosphate reductoisomerase N-terminal" evidence="10">
    <location>
        <begin position="4"/>
        <end position="129"/>
    </location>
</feature>
<feature type="binding site" evidence="9">
    <location>
        <position position="123"/>
    </location>
    <ligand>
        <name>NADPH</name>
        <dbReference type="ChEBI" id="CHEBI:57783"/>
    </ligand>
</feature>
<comment type="catalytic activity">
    <reaction evidence="8">
        <text>2-C-methyl-D-erythritol 4-phosphate + NADP(+) = 1-deoxy-D-xylulose 5-phosphate + NADPH + H(+)</text>
        <dbReference type="Rhea" id="RHEA:13717"/>
        <dbReference type="ChEBI" id="CHEBI:15378"/>
        <dbReference type="ChEBI" id="CHEBI:57783"/>
        <dbReference type="ChEBI" id="CHEBI:57792"/>
        <dbReference type="ChEBI" id="CHEBI:58262"/>
        <dbReference type="ChEBI" id="CHEBI:58349"/>
        <dbReference type="EC" id="1.1.1.267"/>
    </reaction>
    <physiologicalReaction direction="right-to-left" evidence="8">
        <dbReference type="Rhea" id="RHEA:13719"/>
    </physiologicalReaction>
</comment>
<comment type="similarity">
    <text evidence="2 9">Belongs to the DXR family.</text>
</comment>
<evidence type="ECO:0000256" key="1">
    <source>
        <dbReference type="ARBA" id="ARBA00005094"/>
    </source>
</evidence>
<feature type="binding site" evidence="9">
    <location>
        <position position="37"/>
    </location>
    <ligand>
        <name>NADPH</name>
        <dbReference type="ChEBI" id="CHEBI:57783"/>
    </ligand>
</feature>
<feature type="binding site" evidence="9">
    <location>
        <position position="173"/>
    </location>
    <ligand>
        <name>1-deoxy-D-xylulose 5-phosphate</name>
        <dbReference type="ChEBI" id="CHEBI:57792"/>
    </ligand>
</feature>
<dbReference type="Pfam" id="PF13288">
    <property type="entry name" value="DXPR_C"/>
    <property type="match status" value="1"/>
</dbReference>
<evidence type="ECO:0000256" key="4">
    <source>
        <dbReference type="ARBA" id="ARBA00022857"/>
    </source>
</evidence>
<comment type="function">
    <text evidence="9">Catalyzes the NADPH-dependent rearrangement and reduction of 1-deoxy-D-xylulose-5-phosphate (DXP) to 2-C-methyl-D-erythritol 4-phosphate (MEP).</text>
</comment>
<feature type="binding site" evidence="9">
    <location>
        <position position="12"/>
    </location>
    <ligand>
        <name>NADPH</name>
        <dbReference type="ChEBI" id="CHEBI:57783"/>
    </ligand>
</feature>
<feature type="binding site" evidence="9">
    <location>
        <position position="11"/>
    </location>
    <ligand>
        <name>NADPH</name>
        <dbReference type="ChEBI" id="CHEBI:57783"/>
    </ligand>
</feature>
<dbReference type="PANTHER" id="PTHR30525">
    <property type="entry name" value="1-DEOXY-D-XYLULOSE 5-PHOSPHATE REDUCTOISOMERASE"/>
    <property type="match status" value="1"/>
</dbReference>
<dbReference type="InterPro" id="IPR003821">
    <property type="entry name" value="DXP_reductoisomerase"/>
</dbReference>